<dbReference type="PANTHER" id="PTHR43133:SF51">
    <property type="entry name" value="RNA POLYMERASE SIGMA FACTOR"/>
    <property type="match status" value="1"/>
</dbReference>
<evidence type="ECO:0000256" key="5">
    <source>
        <dbReference type="ARBA" id="ARBA00023163"/>
    </source>
</evidence>
<keyword evidence="11" id="KW-1185">Reference proteome</keyword>
<feature type="compositionally biased region" description="Polar residues" evidence="7">
    <location>
        <begin position="1"/>
        <end position="12"/>
    </location>
</feature>
<evidence type="ECO:0000259" key="9">
    <source>
        <dbReference type="Pfam" id="PF08281"/>
    </source>
</evidence>
<accession>A0ABR5NL75</accession>
<dbReference type="SUPFAM" id="SSF88946">
    <property type="entry name" value="Sigma2 domain of RNA polymerase sigma factors"/>
    <property type="match status" value="1"/>
</dbReference>
<evidence type="ECO:0000256" key="6">
    <source>
        <dbReference type="RuleBase" id="RU000716"/>
    </source>
</evidence>
<evidence type="ECO:0000256" key="3">
    <source>
        <dbReference type="ARBA" id="ARBA00023082"/>
    </source>
</evidence>
<evidence type="ECO:0000256" key="2">
    <source>
        <dbReference type="ARBA" id="ARBA00023015"/>
    </source>
</evidence>
<dbReference type="Gene3D" id="1.10.1740.10">
    <property type="match status" value="1"/>
</dbReference>
<evidence type="ECO:0000256" key="4">
    <source>
        <dbReference type="ARBA" id="ARBA00023125"/>
    </source>
</evidence>
<evidence type="ECO:0000256" key="7">
    <source>
        <dbReference type="SAM" id="MobiDB-lite"/>
    </source>
</evidence>
<dbReference type="PANTHER" id="PTHR43133">
    <property type="entry name" value="RNA POLYMERASE ECF-TYPE SIGMA FACTO"/>
    <property type="match status" value="1"/>
</dbReference>
<dbReference type="Gene3D" id="1.10.10.10">
    <property type="entry name" value="Winged helix-like DNA-binding domain superfamily/Winged helix DNA-binding domain"/>
    <property type="match status" value="1"/>
</dbReference>
<feature type="domain" description="RNA polymerase sigma factor 70 region 4 type 2" evidence="9">
    <location>
        <begin position="147"/>
        <end position="198"/>
    </location>
</feature>
<dbReference type="NCBIfam" id="TIGR02937">
    <property type="entry name" value="sigma70-ECF"/>
    <property type="match status" value="1"/>
</dbReference>
<proteinExistence type="inferred from homology"/>
<keyword evidence="4 6" id="KW-0238">DNA-binding</keyword>
<evidence type="ECO:0000313" key="10">
    <source>
        <dbReference type="EMBL" id="KRG58547.1"/>
    </source>
</evidence>
<dbReference type="SUPFAM" id="SSF88659">
    <property type="entry name" value="Sigma3 and sigma4 domains of RNA polymerase sigma factors"/>
    <property type="match status" value="1"/>
</dbReference>
<evidence type="ECO:0000313" key="11">
    <source>
        <dbReference type="Proteomes" id="UP000050902"/>
    </source>
</evidence>
<name>A0ABR5NL75_9GAMM</name>
<dbReference type="InterPro" id="IPR000838">
    <property type="entry name" value="RNA_pol_sigma70_ECF_CS"/>
</dbReference>
<dbReference type="EMBL" id="LDJG01000008">
    <property type="protein sequence ID" value="KRG58547.1"/>
    <property type="molecule type" value="Genomic_DNA"/>
</dbReference>
<dbReference type="InterPro" id="IPR013324">
    <property type="entry name" value="RNA_pol_sigma_r3/r4-like"/>
</dbReference>
<comment type="similarity">
    <text evidence="1 6">Belongs to the sigma-70 factor family. ECF subfamily.</text>
</comment>
<keyword evidence="2 6" id="KW-0805">Transcription regulation</keyword>
<dbReference type="Pfam" id="PF08281">
    <property type="entry name" value="Sigma70_r4_2"/>
    <property type="match status" value="1"/>
</dbReference>
<sequence>MHINTLSATHESLQAPGMPEPSEAELTARAISGDGRAFEVLMRRHNRLLFRTARSIVNDDAEAEDVVQDAYLHAWRALRDYRTESRLSTWLVRIAINGALGRLRRKSAQVIPLETAMADHDSDIQSRLADAPERGPEPSVMREQMRRLMEARIDRLPEAFRLVFVLRAVEEMSVEETAQALRIPEATVRTRFFRARSLLRESLAREVDTALTDAFGFDGARCDRIVGRVLAKGLEEGWVLPAPSSMPD</sequence>
<feature type="region of interest" description="Disordered" evidence="7">
    <location>
        <begin position="1"/>
        <end position="20"/>
    </location>
</feature>
<evidence type="ECO:0000256" key="1">
    <source>
        <dbReference type="ARBA" id="ARBA00010641"/>
    </source>
</evidence>
<keyword evidence="3 6" id="KW-0731">Sigma factor</keyword>
<dbReference type="InterPro" id="IPR039425">
    <property type="entry name" value="RNA_pol_sigma-70-like"/>
</dbReference>
<comment type="caution">
    <text evidence="10">The sequence shown here is derived from an EMBL/GenBank/DDBJ whole genome shotgun (WGS) entry which is preliminary data.</text>
</comment>
<reference evidence="10 11" key="1">
    <citation type="submission" date="2015-05" db="EMBL/GenBank/DDBJ databases">
        <title>Genome sequencing and analysis of members of genus Stenotrophomonas.</title>
        <authorList>
            <person name="Patil P.P."/>
            <person name="Midha S."/>
            <person name="Patil P.B."/>
        </authorList>
    </citation>
    <scope>NUCLEOTIDE SEQUENCE [LARGE SCALE GENOMIC DNA]</scope>
    <source>
        <strain evidence="10 11">DSM 12575</strain>
    </source>
</reference>
<dbReference type="PROSITE" id="PS01063">
    <property type="entry name" value="SIGMA70_ECF"/>
    <property type="match status" value="1"/>
</dbReference>
<dbReference type="InterPro" id="IPR014284">
    <property type="entry name" value="RNA_pol_sigma-70_dom"/>
</dbReference>
<dbReference type="InterPro" id="IPR036388">
    <property type="entry name" value="WH-like_DNA-bd_sf"/>
</dbReference>
<dbReference type="CDD" id="cd06171">
    <property type="entry name" value="Sigma70_r4"/>
    <property type="match status" value="1"/>
</dbReference>
<dbReference type="Proteomes" id="UP000050902">
    <property type="component" value="Unassembled WGS sequence"/>
</dbReference>
<dbReference type="NCBIfam" id="NF008888">
    <property type="entry name" value="PRK11922.1"/>
    <property type="match status" value="1"/>
</dbReference>
<dbReference type="Pfam" id="PF04542">
    <property type="entry name" value="Sigma70_r2"/>
    <property type="match status" value="1"/>
</dbReference>
<feature type="domain" description="RNA polymerase sigma-70 region 2" evidence="8">
    <location>
        <begin position="41"/>
        <end position="107"/>
    </location>
</feature>
<dbReference type="InterPro" id="IPR013325">
    <property type="entry name" value="RNA_pol_sigma_r2"/>
</dbReference>
<dbReference type="InterPro" id="IPR007627">
    <property type="entry name" value="RNA_pol_sigma70_r2"/>
</dbReference>
<organism evidence="10 11">
    <name type="scientific">Stenotrophomonas nitritireducens</name>
    <dbReference type="NCBI Taxonomy" id="83617"/>
    <lineage>
        <taxon>Bacteria</taxon>
        <taxon>Pseudomonadati</taxon>
        <taxon>Pseudomonadota</taxon>
        <taxon>Gammaproteobacteria</taxon>
        <taxon>Lysobacterales</taxon>
        <taxon>Lysobacteraceae</taxon>
        <taxon>Stenotrophomonas</taxon>
    </lineage>
</organism>
<gene>
    <name evidence="10" type="ORF">ABB22_06835</name>
</gene>
<keyword evidence="5 6" id="KW-0804">Transcription</keyword>
<dbReference type="InterPro" id="IPR013249">
    <property type="entry name" value="RNA_pol_sigma70_r4_t2"/>
</dbReference>
<evidence type="ECO:0000259" key="8">
    <source>
        <dbReference type="Pfam" id="PF04542"/>
    </source>
</evidence>
<protein>
    <recommendedName>
        <fullName evidence="6">RNA polymerase sigma factor</fullName>
    </recommendedName>
</protein>